<dbReference type="InterPro" id="IPR000160">
    <property type="entry name" value="GGDEF_dom"/>
</dbReference>
<dbReference type="Pfam" id="PF00563">
    <property type="entry name" value="EAL"/>
    <property type="match status" value="1"/>
</dbReference>
<name>A0ABR9BE34_9RHOO</name>
<dbReference type="InterPro" id="IPR035919">
    <property type="entry name" value="EAL_sf"/>
</dbReference>
<organism evidence="5 6">
    <name type="scientific">Thauera sedimentorum</name>
    <dbReference type="NCBI Taxonomy" id="2767595"/>
    <lineage>
        <taxon>Bacteria</taxon>
        <taxon>Pseudomonadati</taxon>
        <taxon>Pseudomonadota</taxon>
        <taxon>Betaproteobacteria</taxon>
        <taxon>Rhodocyclales</taxon>
        <taxon>Zoogloeaceae</taxon>
        <taxon>Thauera</taxon>
    </lineage>
</organism>
<dbReference type="InterPro" id="IPR032244">
    <property type="entry name" value="LapD_MoxY_N"/>
</dbReference>
<evidence type="ECO:0000313" key="6">
    <source>
        <dbReference type="Proteomes" id="UP000603602"/>
    </source>
</evidence>
<dbReference type="InterPro" id="IPR029787">
    <property type="entry name" value="Nucleotide_cyclase"/>
</dbReference>
<dbReference type="InterPro" id="IPR050706">
    <property type="entry name" value="Cyclic-di-GMP_PDE-like"/>
</dbReference>
<dbReference type="InterPro" id="IPR003660">
    <property type="entry name" value="HAMP_dom"/>
</dbReference>
<keyword evidence="1" id="KW-0472">Membrane</keyword>
<dbReference type="Pfam" id="PF00990">
    <property type="entry name" value="GGDEF"/>
    <property type="match status" value="1"/>
</dbReference>
<sequence length="650" mass="70151">MSLIKQLWIAIAVVMSLSFGGSLVVSTLSARHYLEQQMLVKNLDNATSLALSLSQMPKDPVTVELQVAAQFDAGHYRLIRLTDPRGELIVERAYEGGAVGAPEWFARLVPIDTQAGVAQVQDGWRQYGTLSLESHTRYAYESLWSGTLMLLAWFVAGGALTGLAGTLLIKYITRPLGRVVAQAEAIGGRRFVTTEEPRTAEFRSVVRAMNTLSDRVRSMLNEEARRLEQLRRLHQHDELTGLLNRTQFLKQLDTALTRDDAQSGGMLAIARLGELEQLNRLLGRPQADRLLQEIGACFQAVAEAHEAWEAGRLNGTDFALLACGAAEVDEICARLRAGLDGIMDAWAAQAALRLPLGATPLASGEARAHLLARVDGALAAAEQQGERALRLAAADTEPPAHTDLADWRQALLAALDTEGVQLGAYPVVATDGRILHFEAPMRLHVDGRWQNAGYFMPWAARLGLMARLDTAVLQAALRQVGEGEHALGINLSVESLRDAAFRSELFASLQSAPAAATRLWIEVPEYGVLHHQAEFRALCLALKPLGCKVGIEHVGRQFGRIGDLHDLGLDYLKIDASMVRGIEGDAGNQNVLRGLCVVAHAIGLTVIAEGVCSNDEIDTLTALGVDGMTGPGVRATDPAARAAGTEPLSE</sequence>
<evidence type="ECO:0000259" key="4">
    <source>
        <dbReference type="PROSITE" id="PS50887"/>
    </source>
</evidence>
<dbReference type="Gene3D" id="6.20.270.20">
    <property type="entry name" value="LapD/MoxY periplasmic domain"/>
    <property type="match status" value="1"/>
</dbReference>
<evidence type="ECO:0000259" key="2">
    <source>
        <dbReference type="PROSITE" id="PS50883"/>
    </source>
</evidence>
<reference evidence="6" key="1">
    <citation type="submission" date="2023-07" db="EMBL/GenBank/DDBJ databases">
        <title>Thauera sp. CAU 1555 isolated from sand of Yaerae Beach.</title>
        <authorList>
            <person name="Kim W."/>
        </authorList>
    </citation>
    <scope>NUCLEOTIDE SEQUENCE [LARGE SCALE GENOMIC DNA]</scope>
    <source>
        <strain evidence="6">CAU 1555</strain>
    </source>
</reference>
<evidence type="ECO:0000313" key="5">
    <source>
        <dbReference type="EMBL" id="MBD8504199.1"/>
    </source>
</evidence>
<dbReference type="Proteomes" id="UP000603602">
    <property type="component" value="Unassembled WGS sequence"/>
</dbReference>
<evidence type="ECO:0000256" key="1">
    <source>
        <dbReference type="SAM" id="Phobius"/>
    </source>
</evidence>
<dbReference type="PANTHER" id="PTHR33121">
    <property type="entry name" value="CYCLIC DI-GMP PHOSPHODIESTERASE PDEF"/>
    <property type="match status" value="1"/>
</dbReference>
<keyword evidence="6" id="KW-1185">Reference proteome</keyword>
<dbReference type="CDD" id="cd01948">
    <property type="entry name" value="EAL"/>
    <property type="match status" value="1"/>
</dbReference>
<feature type="transmembrane region" description="Helical" evidence="1">
    <location>
        <begin position="150"/>
        <end position="169"/>
    </location>
</feature>
<dbReference type="SUPFAM" id="SSF141868">
    <property type="entry name" value="EAL domain-like"/>
    <property type="match status" value="1"/>
</dbReference>
<feature type="domain" description="GGDEF" evidence="4">
    <location>
        <begin position="263"/>
        <end position="394"/>
    </location>
</feature>
<dbReference type="SMART" id="SM00052">
    <property type="entry name" value="EAL"/>
    <property type="match status" value="1"/>
</dbReference>
<dbReference type="RefSeq" id="WP_187718969.1">
    <property type="nucleotide sequence ID" value="NZ_JACTAH010000002.1"/>
</dbReference>
<feature type="domain" description="EAL" evidence="2">
    <location>
        <begin position="404"/>
        <end position="650"/>
    </location>
</feature>
<feature type="transmembrane region" description="Helical" evidence="1">
    <location>
        <begin position="7"/>
        <end position="30"/>
    </location>
</feature>
<dbReference type="PANTHER" id="PTHR33121:SF23">
    <property type="entry name" value="CYCLIC DI-GMP PHOSPHODIESTERASE PDEB"/>
    <property type="match status" value="1"/>
</dbReference>
<dbReference type="Gene3D" id="3.20.20.450">
    <property type="entry name" value="EAL domain"/>
    <property type="match status" value="1"/>
</dbReference>
<dbReference type="SUPFAM" id="SSF55073">
    <property type="entry name" value="Nucleotide cyclase"/>
    <property type="match status" value="1"/>
</dbReference>
<keyword evidence="1" id="KW-0812">Transmembrane</keyword>
<gene>
    <name evidence="5" type="ORF">IFO67_14985</name>
</gene>
<keyword evidence="1" id="KW-1133">Transmembrane helix</keyword>
<protein>
    <submittedName>
        <fullName evidence="5">EAL domain-containing protein</fullName>
    </submittedName>
</protein>
<dbReference type="Gene3D" id="3.30.110.200">
    <property type="match status" value="1"/>
</dbReference>
<dbReference type="PROSITE" id="PS50887">
    <property type="entry name" value="GGDEF"/>
    <property type="match status" value="1"/>
</dbReference>
<dbReference type="InterPro" id="IPR042461">
    <property type="entry name" value="LapD_MoxY_peri_C"/>
</dbReference>
<evidence type="ECO:0000259" key="3">
    <source>
        <dbReference type="PROSITE" id="PS50885"/>
    </source>
</evidence>
<comment type="caution">
    <text evidence="5">The sequence shown here is derived from an EMBL/GenBank/DDBJ whole genome shotgun (WGS) entry which is preliminary data.</text>
</comment>
<dbReference type="Pfam" id="PF00672">
    <property type="entry name" value="HAMP"/>
    <property type="match status" value="1"/>
</dbReference>
<dbReference type="PROSITE" id="PS50883">
    <property type="entry name" value="EAL"/>
    <property type="match status" value="1"/>
</dbReference>
<dbReference type="SMART" id="SM00267">
    <property type="entry name" value="GGDEF"/>
    <property type="match status" value="1"/>
</dbReference>
<dbReference type="Pfam" id="PF16448">
    <property type="entry name" value="LapD_MoxY_N"/>
    <property type="match status" value="1"/>
</dbReference>
<dbReference type="PROSITE" id="PS50885">
    <property type="entry name" value="HAMP"/>
    <property type="match status" value="1"/>
</dbReference>
<dbReference type="EMBL" id="JACYTO010000002">
    <property type="protein sequence ID" value="MBD8504199.1"/>
    <property type="molecule type" value="Genomic_DNA"/>
</dbReference>
<dbReference type="Gene3D" id="3.30.70.270">
    <property type="match status" value="1"/>
</dbReference>
<proteinExistence type="predicted"/>
<feature type="domain" description="HAMP" evidence="3">
    <location>
        <begin position="170"/>
        <end position="221"/>
    </location>
</feature>
<dbReference type="InterPro" id="IPR001633">
    <property type="entry name" value="EAL_dom"/>
</dbReference>
<dbReference type="SMART" id="SM00304">
    <property type="entry name" value="HAMP"/>
    <property type="match status" value="1"/>
</dbReference>
<dbReference type="InterPro" id="IPR043128">
    <property type="entry name" value="Rev_trsase/Diguanyl_cyclase"/>
</dbReference>
<accession>A0ABR9BE34</accession>